<protein>
    <submittedName>
        <fullName evidence="2">Uncharacterized protein</fullName>
    </submittedName>
</protein>
<evidence type="ECO:0000313" key="2">
    <source>
        <dbReference type="EMBL" id="MBB5564390.1"/>
    </source>
</evidence>
<keyword evidence="3" id="KW-1185">Reference proteome</keyword>
<reference evidence="2 3" key="1">
    <citation type="submission" date="2020-08" db="EMBL/GenBank/DDBJ databases">
        <title>Genomic Encyclopedia of Type Strains, Phase IV (KMG-V): Genome sequencing to study the core and pangenomes of soil and plant-associated prokaryotes.</title>
        <authorList>
            <person name="Whitman W."/>
        </authorList>
    </citation>
    <scope>NUCLEOTIDE SEQUENCE [LARGE SCALE GENOMIC DNA]</scope>
    <source>
        <strain evidence="2 3">SEMIA 4034</strain>
    </source>
</reference>
<sequence length="59" mass="6205">MHAREHIDKDAGPGNDLAAPETPDARPAGKKFIVKHDAAAEMNAAAGRYRRLADAGPAI</sequence>
<feature type="region of interest" description="Disordered" evidence="1">
    <location>
        <begin position="1"/>
        <end position="29"/>
    </location>
</feature>
<proteinExistence type="predicted"/>
<gene>
    <name evidence="2" type="ORF">GGI59_006098</name>
</gene>
<dbReference type="Proteomes" id="UP000528824">
    <property type="component" value="Unassembled WGS sequence"/>
</dbReference>
<evidence type="ECO:0000313" key="3">
    <source>
        <dbReference type="Proteomes" id="UP000528824"/>
    </source>
</evidence>
<accession>A0A7W9CYF3</accession>
<evidence type="ECO:0000256" key="1">
    <source>
        <dbReference type="SAM" id="MobiDB-lite"/>
    </source>
</evidence>
<comment type="caution">
    <text evidence="2">The sequence shown here is derived from an EMBL/GenBank/DDBJ whole genome shotgun (WGS) entry which is preliminary data.</text>
</comment>
<name>A0A7W9CYF3_9HYPH</name>
<organism evidence="2 3">
    <name type="scientific">Rhizobium lentis</name>
    <dbReference type="NCBI Taxonomy" id="1138194"/>
    <lineage>
        <taxon>Bacteria</taxon>
        <taxon>Pseudomonadati</taxon>
        <taxon>Pseudomonadota</taxon>
        <taxon>Alphaproteobacteria</taxon>
        <taxon>Hyphomicrobiales</taxon>
        <taxon>Rhizobiaceae</taxon>
        <taxon>Rhizobium/Agrobacterium group</taxon>
        <taxon>Rhizobium</taxon>
    </lineage>
</organism>
<dbReference type="EMBL" id="JACHBC010000021">
    <property type="protein sequence ID" value="MBB5564390.1"/>
    <property type="molecule type" value="Genomic_DNA"/>
</dbReference>
<feature type="compositionally biased region" description="Basic and acidic residues" evidence="1">
    <location>
        <begin position="1"/>
        <end position="11"/>
    </location>
</feature>
<dbReference type="AlphaFoldDB" id="A0A7W9CYF3"/>